<keyword evidence="1" id="KW-1133">Transmembrane helix</keyword>
<dbReference type="RefSeq" id="WP_307557773.1">
    <property type="nucleotide sequence ID" value="NZ_JAUSQU010000001.1"/>
</dbReference>
<sequence>MIARLVRRRWIAPAVVGLALAARAAMIAGLIPCPAMTAAQCAGAVVAFGAAARAAAIVLRALYLDLAHSRINPQRR</sequence>
<dbReference type="EMBL" id="JAUSQU010000001">
    <property type="protein sequence ID" value="MDP9843526.1"/>
    <property type="molecule type" value="Genomic_DNA"/>
</dbReference>
<keyword evidence="1" id="KW-0812">Transmembrane</keyword>
<evidence type="ECO:0000313" key="3">
    <source>
        <dbReference type="Proteomes" id="UP001225356"/>
    </source>
</evidence>
<organism evidence="2 3">
    <name type="scientific">Streptosporangium lutulentum</name>
    <dbReference type="NCBI Taxonomy" id="1461250"/>
    <lineage>
        <taxon>Bacteria</taxon>
        <taxon>Bacillati</taxon>
        <taxon>Actinomycetota</taxon>
        <taxon>Actinomycetes</taxon>
        <taxon>Streptosporangiales</taxon>
        <taxon>Streptosporangiaceae</taxon>
        <taxon>Streptosporangium</taxon>
    </lineage>
</organism>
<gene>
    <name evidence="2" type="ORF">J2853_002737</name>
</gene>
<protein>
    <submittedName>
        <fullName evidence="2">Uncharacterized protein</fullName>
    </submittedName>
</protein>
<evidence type="ECO:0000256" key="1">
    <source>
        <dbReference type="SAM" id="Phobius"/>
    </source>
</evidence>
<comment type="caution">
    <text evidence="2">The sequence shown here is derived from an EMBL/GenBank/DDBJ whole genome shotgun (WGS) entry which is preliminary data.</text>
</comment>
<reference evidence="2 3" key="1">
    <citation type="submission" date="2023-07" db="EMBL/GenBank/DDBJ databases">
        <title>Sequencing the genomes of 1000 actinobacteria strains.</title>
        <authorList>
            <person name="Klenk H.-P."/>
        </authorList>
    </citation>
    <scope>NUCLEOTIDE SEQUENCE [LARGE SCALE GENOMIC DNA]</scope>
    <source>
        <strain evidence="2 3">DSM 46740</strain>
    </source>
</reference>
<accession>A0ABT9Q9W9</accession>
<proteinExistence type="predicted"/>
<name>A0ABT9Q9W9_9ACTN</name>
<keyword evidence="1" id="KW-0472">Membrane</keyword>
<feature type="transmembrane region" description="Helical" evidence="1">
    <location>
        <begin position="45"/>
        <end position="66"/>
    </location>
</feature>
<evidence type="ECO:0000313" key="2">
    <source>
        <dbReference type="EMBL" id="MDP9843526.1"/>
    </source>
</evidence>
<dbReference type="Proteomes" id="UP001225356">
    <property type="component" value="Unassembled WGS sequence"/>
</dbReference>
<keyword evidence="3" id="KW-1185">Reference proteome</keyword>